<dbReference type="Pfam" id="PF05681">
    <property type="entry name" value="Fumerase"/>
    <property type="match status" value="1"/>
</dbReference>
<evidence type="ECO:0000256" key="4">
    <source>
        <dbReference type="ARBA" id="ARBA00023004"/>
    </source>
</evidence>
<evidence type="ECO:0000256" key="6">
    <source>
        <dbReference type="ARBA" id="ARBA00023239"/>
    </source>
</evidence>
<keyword evidence="5" id="KW-0411">Iron-sulfur</keyword>
<evidence type="ECO:0000256" key="1">
    <source>
        <dbReference type="ARBA" id="ARBA00008876"/>
    </source>
</evidence>
<comment type="similarity">
    <text evidence="1">Belongs to the class-I fumarase family.</text>
</comment>
<dbReference type="Proteomes" id="UP000663421">
    <property type="component" value="Chromosome"/>
</dbReference>
<dbReference type="EMBL" id="CP065050">
    <property type="protein sequence ID" value="QPI53622.1"/>
    <property type="molecule type" value="Genomic_DNA"/>
</dbReference>
<feature type="compositionally biased region" description="Polar residues" evidence="7">
    <location>
        <begin position="68"/>
        <end position="77"/>
    </location>
</feature>
<keyword evidence="2" id="KW-0004">4Fe-4S</keyword>
<reference evidence="9 10" key="1">
    <citation type="submission" date="2020-11" db="EMBL/GenBank/DDBJ databases">
        <title>Complete genome sequence unveiled secondary metabolic potentials in Streptomyces solisilvae HNM0141.</title>
        <authorList>
            <person name="Huang X."/>
        </authorList>
    </citation>
    <scope>NUCLEOTIDE SEQUENCE [LARGE SCALE GENOMIC DNA]</scope>
    <source>
        <strain evidence="9 10">HNM0141</strain>
    </source>
</reference>
<dbReference type="InterPro" id="IPR004646">
    <property type="entry name" value="Fe-S_hydro-lyase_TtdA-typ_cat"/>
</dbReference>
<evidence type="ECO:0000313" key="9">
    <source>
        <dbReference type="EMBL" id="QPI53622.1"/>
    </source>
</evidence>
<name>A0ABX6VW85_STRMQ</name>
<evidence type="ECO:0000256" key="5">
    <source>
        <dbReference type="ARBA" id="ARBA00023014"/>
    </source>
</evidence>
<protein>
    <submittedName>
        <fullName evidence="9">Fumarate hydratase</fullName>
    </submittedName>
</protein>
<keyword evidence="10" id="KW-1185">Reference proteome</keyword>
<feature type="domain" description="Fe-S hydro-lyase tartrate dehydratase alpha-type catalytic" evidence="8">
    <location>
        <begin position="11"/>
        <end position="65"/>
    </location>
</feature>
<evidence type="ECO:0000259" key="8">
    <source>
        <dbReference type="Pfam" id="PF05681"/>
    </source>
</evidence>
<dbReference type="PANTHER" id="PTHR30389">
    <property type="entry name" value="FUMARATE HYDRATASE-RELATED"/>
    <property type="match status" value="1"/>
</dbReference>
<proteinExistence type="inferred from homology"/>
<accession>A0ABX6VW85</accession>
<evidence type="ECO:0000256" key="7">
    <source>
        <dbReference type="SAM" id="MobiDB-lite"/>
    </source>
</evidence>
<feature type="region of interest" description="Disordered" evidence="7">
    <location>
        <begin position="57"/>
        <end position="77"/>
    </location>
</feature>
<evidence type="ECO:0000313" key="10">
    <source>
        <dbReference type="Proteomes" id="UP000663421"/>
    </source>
</evidence>
<evidence type="ECO:0000256" key="3">
    <source>
        <dbReference type="ARBA" id="ARBA00022723"/>
    </source>
</evidence>
<evidence type="ECO:0000256" key="2">
    <source>
        <dbReference type="ARBA" id="ARBA00022485"/>
    </source>
</evidence>
<gene>
    <name evidence="9" type="ORF">I1A49_00495</name>
</gene>
<organism evidence="9 10">
    <name type="scientific">Streptomyces malaysiensis</name>
    <dbReference type="NCBI Taxonomy" id="92644"/>
    <lineage>
        <taxon>Bacteria</taxon>
        <taxon>Bacillati</taxon>
        <taxon>Actinomycetota</taxon>
        <taxon>Actinomycetes</taxon>
        <taxon>Kitasatosporales</taxon>
        <taxon>Streptomycetaceae</taxon>
        <taxon>Streptomyces</taxon>
        <taxon>Streptomyces violaceusniger group</taxon>
    </lineage>
</organism>
<keyword evidence="4" id="KW-0408">Iron</keyword>
<dbReference type="PANTHER" id="PTHR30389:SF0">
    <property type="entry name" value="FUMARATE HYDRATASE CLASS I, AEROBIC"/>
    <property type="match status" value="1"/>
</dbReference>
<dbReference type="InterPro" id="IPR051208">
    <property type="entry name" value="Class-I_Fumarase/Tartrate_DH"/>
</dbReference>
<sequence length="77" mass="8733">MTEFVYAEILSLRYAQLAPPTMYDERDTGTNPPAQIEIMTRRQDTYEFLFMAKGGGSEDAGPLDSVTRHTQNHYTSV</sequence>
<keyword evidence="6" id="KW-0456">Lyase</keyword>
<keyword evidence="3" id="KW-0479">Metal-binding</keyword>